<comment type="caution">
    <text evidence="2">The sequence shown here is derived from an EMBL/GenBank/DDBJ whole genome shotgun (WGS) entry which is preliminary data.</text>
</comment>
<feature type="transmembrane region" description="Helical" evidence="1">
    <location>
        <begin position="39"/>
        <end position="60"/>
    </location>
</feature>
<dbReference type="EMBL" id="PFEM01000020">
    <property type="protein sequence ID" value="PJE70130.1"/>
    <property type="molecule type" value="Genomic_DNA"/>
</dbReference>
<keyword evidence="1" id="KW-0472">Membrane</keyword>
<accession>A0A2M8L7B0</accession>
<dbReference type="SUPFAM" id="SSF49785">
    <property type="entry name" value="Galactose-binding domain-like"/>
    <property type="match status" value="1"/>
</dbReference>
<evidence type="ECO:0000313" key="3">
    <source>
        <dbReference type="Proteomes" id="UP000231579"/>
    </source>
</evidence>
<name>A0A2M8L7B0_9BACT</name>
<dbReference type="InterPro" id="IPR008979">
    <property type="entry name" value="Galactose-bd-like_sf"/>
</dbReference>
<organism evidence="2 3">
    <name type="scientific">Candidatus Shapirobacteria bacterium CG10_big_fil_rev_8_21_14_0_10_48_15</name>
    <dbReference type="NCBI Taxonomy" id="1974484"/>
    <lineage>
        <taxon>Bacteria</taxon>
        <taxon>Candidatus Shapironibacteriota</taxon>
    </lineage>
</organism>
<proteinExistence type="predicted"/>
<keyword evidence="1" id="KW-1133">Transmembrane helix</keyword>
<reference evidence="3" key="1">
    <citation type="submission" date="2017-09" db="EMBL/GenBank/DDBJ databases">
        <title>Depth-based differentiation of microbial function through sediment-hosted aquifers and enrichment of novel symbionts in the deep terrestrial subsurface.</title>
        <authorList>
            <person name="Probst A.J."/>
            <person name="Ladd B."/>
            <person name="Jarett J.K."/>
            <person name="Geller-Mcgrath D.E."/>
            <person name="Sieber C.M.K."/>
            <person name="Emerson J.B."/>
            <person name="Anantharaman K."/>
            <person name="Thomas B.C."/>
            <person name="Malmstrom R."/>
            <person name="Stieglmeier M."/>
            <person name="Klingl A."/>
            <person name="Woyke T."/>
            <person name="Ryan C.M."/>
            <person name="Banfield J.F."/>
        </authorList>
    </citation>
    <scope>NUCLEOTIDE SEQUENCE [LARGE SCALE GENOMIC DNA]</scope>
</reference>
<dbReference type="Gene3D" id="2.60.120.260">
    <property type="entry name" value="Galactose-binding domain-like"/>
    <property type="match status" value="1"/>
</dbReference>
<keyword evidence="1" id="KW-0812">Transmembrane</keyword>
<protein>
    <submittedName>
        <fullName evidence="2">Uncharacterized protein</fullName>
    </submittedName>
</protein>
<gene>
    <name evidence="2" type="ORF">COU97_01375</name>
</gene>
<evidence type="ECO:0000256" key="1">
    <source>
        <dbReference type="SAM" id="Phobius"/>
    </source>
</evidence>
<dbReference type="Proteomes" id="UP000231579">
    <property type="component" value="Unassembled WGS sequence"/>
</dbReference>
<sequence length="541" mass="59892">MPPLPEEEKNDFNLADQEITTVNASDQFPSNREKSKSTIVMAVLGLLFILASTPLAVYLVGQRQEVRKEAEAIPTPPFILQSQDVTQETGRWQAVDFYGYPQGCNSAGSCNLEIYPTTDNWISLDYDDAAWQAGYNPVSQWWEQAGWACKNTLLAGVQTLGLFEPDSQGKFPDLNGRTTLYRKKFSLNLDSLPEITTATLDVFSDNKTALYLNGQLLGSNLETCYSPIIDPQILQNGENILAIQLSNDRTDPFNKDNPLGLAYKLTINFAGLPEPTNTPVPTATPTPLPGQFLCAEYQVEPGQEFLPLVFQPESNKGILGVNFKAHDFNNDMWAKLELCPRGQTTGCTLIIPDNLREGSGDDSHPDIDEDNFFNIRTHDYSDRHCAAADESPYPADLSGGDEDCYIDHPTTFAQCLDSDQFELRATLKNEAAFDHAFICVEWQYCEPLACTDLTKDKQALKIGDNVTFTCTGNPAEELDHFNFRYQVGGGNYVYLNNIAPLAGNPNQGETALTVNQEGTWHIQCQVCPDANNNCTAWGAAQ</sequence>
<evidence type="ECO:0000313" key="2">
    <source>
        <dbReference type="EMBL" id="PJE70130.1"/>
    </source>
</evidence>
<dbReference type="AlphaFoldDB" id="A0A2M8L7B0"/>